<feature type="compositionally biased region" description="Polar residues" evidence="7">
    <location>
        <begin position="368"/>
        <end position="377"/>
    </location>
</feature>
<accession>A0A9J2PJP0</accession>
<dbReference type="Pfam" id="PF00134">
    <property type="entry name" value="Cyclin_N"/>
    <property type="match status" value="1"/>
</dbReference>
<dbReference type="SMART" id="SM00385">
    <property type="entry name" value="CYCLIN"/>
    <property type="match status" value="1"/>
</dbReference>
<keyword evidence="9" id="KW-1185">Reference proteome</keyword>
<dbReference type="Gene3D" id="1.10.472.10">
    <property type="entry name" value="Cyclin-like"/>
    <property type="match status" value="2"/>
</dbReference>
<evidence type="ECO:0000256" key="5">
    <source>
        <dbReference type="ARBA" id="ARBA00056850"/>
    </source>
</evidence>
<organism evidence="9 10">
    <name type="scientific">Ascaris lumbricoides</name>
    <name type="common">Giant roundworm</name>
    <dbReference type="NCBI Taxonomy" id="6252"/>
    <lineage>
        <taxon>Eukaryota</taxon>
        <taxon>Metazoa</taxon>
        <taxon>Ecdysozoa</taxon>
        <taxon>Nematoda</taxon>
        <taxon>Chromadorea</taxon>
        <taxon>Rhabditida</taxon>
        <taxon>Spirurina</taxon>
        <taxon>Ascaridomorpha</taxon>
        <taxon>Ascaridoidea</taxon>
        <taxon>Ascarididae</taxon>
        <taxon>Ascaris</taxon>
    </lineage>
</organism>
<reference evidence="10" key="1">
    <citation type="submission" date="2023-03" db="UniProtKB">
        <authorList>
            <consortium name="WormBaseParasite"/>
        </authorList>
    </citation>
    <scope>IDENTIFICATION</scope>
</reference>
<evidence type="ECO:0000256" key="6">
    <source>
        <dbReference type="RuleBase" id="RU000383"/>
    </source>
</evidence>
<dbReference type="InterPro" id="IPR043198">
    <property type="entry name" value="Cyclin/Ssn8"/>
</dbReference>
<dbReference type="FunFam" id="1.10.472.10:FF:000181">
    <property type="entry name" value="Protein CBR-CIT-1.1"/>
    <property type="match status" value="1"/>
</dbReference>
<feature type="compositionally biased region" description="Basic and acidic residues" evidence="7">
    <location>
        <begin position="535"/>
        <end position="545"/>
    </location>
</feature>
<evidence type="ECO:0000256" key="3">
    <source>
        <dbReference type="ARBA" id="ARBA00023127"/>
    </source>
</evidence>
<feature type="compositionally biased region" description="Low complexity" evidence="7">
    <location>
        <begin position="435"/>
        <end position="452"/>
    </location>
</feature>
<dbReference type="InterPro" id="IPR036915">
    <property type="entry name" value="Cyclin-like_sf"/>
</dbReference>
<dbReference type="InterPro" id="IPR013763">
    <property type="entry name" value="Cyclin-like_dom"/>
</dbReference>
<evidence type="ECO:0000256" key="4">
    <source>
        <dbReference type="ARBA" id="ARBA00023163"/>
    </source>
</evidence>
<feature type="region of interest" description="Disordered" evidence="7">
    <location>
        <begin position="432"/>
        <end position="452"/>
    </location>
</feature>
<feature type="region of interest" description="Disordered" evidence="7">
    <location>
        <begin position="475"/>
        <end position="621"/>
    </location>
</feature>
<evidence type="ECO:0000256" key="1">
    <source>
        <dbReference type="ARBA" id="ARBA00008638"/>
    </source>
</evidence>
<proteinExistence type="inferred from homology"/>
<dbReference type="GO" id="GO:0006357">
    <property type="term" value="P:regulation of transcription by RNA polymerase II"/>
    <property type="evidence" value="ECO:0007669"/>
    <property type="project" value="InterPro"/>
</dbReference>
<feature type="compositionally biased region" description="Low complexity" evidence="7">
    <location>
        <begin position="378"/>
        <end position="394"/>
    </location>
</feature>
<name>A0A9J2PJP0_ASCLU</name>
<feature type="region of interest" description="Disordered" evidence="7">
    <location>
        <begin position="368"/>
        <end position="405"/>
    </location>
</feature>
<dbReference type="PANTHER" id="PTHR10026">
    <property type="entry name" value="CYCLIN"/>
    <property type="match status" value="1"/>
</dbReference>
<dbReference type="GO" id="GO:0016538">
    <property type="term" value="F:cyclin-dependent protein serine/threonine kinase regulator activity"/>
    <property type="evidence" value="ECO:0007669"/>
    <property type="project" value="InterPro"/>
</dbReference>
<dbReference type="WBParaSite" id="ALUE_0001013701-mRNA-1">
    <property type="protein sequence ID" value="ALUE_0001013701-mRNA-1"/>
    <property type="gene ID" value="ALUE_0001013701"/>
</dbReference>
<feature type="compositionally biased region" description="Pro residues" evidence="7">
    <location>
        <begin position="944"/>
        <end position="953"/>
    </location>
</feature>
<dbReference type="AlphaFoldDB" id="A0A9J2PJP0"/>
<keyword evidence="2" id="KW-0805">Transcription regulation</keyword>
<feature type="domain" description="Cyclin-like" evidence="8">
    <location>
        <begin position="62"/>
        <end position="165"/>
    </location>
</feature>
<dbReference type="Proteomes" id="UP000036681">
    <property type="component" value="Unplaced"/>
</dbReference>
<comment type="function">
    <text evidence="5">Regulatory subunit of the cyclin-dependent kinase pair (CDK9/cyclin T) complex, also called positive transcription elongation factor B (P-TEFb), which is proposed to facilitate the transition from abortive to production elongation by phosphorylating the CTD (carboxy-terminal domain) of the large subunit of RNA polymerase II (RNAP II).</text>
</comment>
<keyword evidence="4" id="KW-0804">Transcription</keyword>
<sequence>MKMAATDSVGSVSSSASSARQIASVPSSSRWIFTQEELMNTPSIREGMHPEEELKRRRAAAQTIHQMADRLNHDSRVRISQLCICAAMMHMHRFFVFHSFYKFDPRDIAAACLFLAGKSEECPRKLEHIVRVWWAIKFPHTPNLEANRYHDAAQLIVTLENVILQTIGEDSMDPQVVELYDKDTGSRKISEIAYWFASDMLHMTNWGVRFPARSIACVCIHLACLWAQFEQALACLRLLGACRPLTTLRLKNVHYGASFVGVSGSWPIAVAQLCAHVAARCTALAKHDLSFGFCARVLAPEVLLGLVNEPVRIQMPPGSPPWYETVDPTMTANRLLELGEEFSHIYKTYGEQLNIKKYAMRNSVANAAQGTQGQVRRNSQSQSQNQAPSSSLASLPPPPPAPELNSGAIKVEAKAEPARRIDLSDYKQRTAGGITASTSAQNASQSSGQRRNFMQPDVVQSAAIVKASGDFDLPLPPAIANEKKTLVQPPEQEMRQKRRADEPERENMKHRRVEKSEKPPLPEGQSSQHRKRTHERTATNVHHEGTPVATNAQHEGTPIARPSGHHSVPGGYSSASGGTSSSSRHHEGGPSSAKRPKQAPPLAQLVPPPPPPTGASSQPPAPTQRLVSLLFVAREDGFIFLEFERSAATKFITRHRIVAPLEWNFHFAYARGVFFDWGQLNEYSFSVERSQAFVDSGIFASKIVKRMCAERSLIGDGERWTLKFSDARLLETAASANNPTFTAAGQYSTEPECDRTLDSSERILLHLDYDDSRRAPMEVDGGWVTFCNRFNNRGGYRGSFRGGGGCYRGGYRGSSFRGGGGCYRGGNRPQQNFSQLDHNYSRSDRFEQQSMSSLFGGRAHRFRRWNNGFDPGVFSSALEGPPRECRFNASSGFGSSSDNVTYASLEAGPSEHVWLLLKAMMLLWTNVTSYNEFTGNTSRMLSALPPPPPPPPNDELEDGEVL</sequence>
<dbReference type="SUPFAM" id="SSF47954">
    <property type="entry name" value="Cyclin-like"/>
    <property type="match status" value="2"/>
</dbReference>
<feature type="compositionally biased region" description="Low complexity" evidence="7">
    <location>
        <begin position="570"/>
        <end position="582"/>
    </location>
</feature>
<evidence type="ECO:0000313" key="9">
    <source>
        <dbReference type="Proteomes" id="UP000036681"/>
    </source>
</evidence>
<evidence type="ECO:0000259" key="8">
    <source>
        <dbReference type="SMART" id="SM00385"/>
    </source>
</evidence>
<evidence type="ECO:0000256" key="2">
    <source>
        <dbReference type="ARBA" id="ARBA00023015"/>
    </source>
</evidence>
<protein>
    <submittedName>
        <fullName evidence="10">Cyclin-like domain-containing protein</fullName>
    </submittedName>
</protein>
<feature type="compositionally biased region" description="Basic and acidic residues" evidence="7">
    <location>
        <begin position="492"/>
        <end position="507"/>
    </location>
</feature>
<evidence type="ECO:0000313" key="10">
    <source>
        <dbReference type="WBParaSite" id="ALUE_0001013701-mRNA-1"/>
    </source>
</evidence>
<feature type="region of interest" description="Disordered" evidence="7">
    <location>
        <begin position="940"/>
        <end position="962"/>
    </location>
</feature>
<evidence type="ECO:0000256" key="7">
    <source>
        <dbReference type="SAM" id="MobiDB-lite"/>
    </source>
</evidence>
<dbReference type="InterPro" id="IPR006671">
    <property type="entry name" value="Cyclin_N"/>
</dbReference>
<keyword evidence="3 6" id="KW-0195">Cyclin</keyword>
<comment type="similarity">
    <text evidence="1">Belongs to the cyclin family. Cyclin C subfamily.</text>
</comment>
<dbReference type="Pfam" id="PF21797">
    <property type="entry name" value="CycT2-like_C"/>
    <property type="match status" value="1"/>
</dbReference>